<dbReference type="PATRIC" id="fig|1122148.6.peg.481"/>
<comment type="catalytic activity">
    <reaction evidence="12">
        <text>(6R)-5,10-methylene-5,6,7,8-tetrahydrofolate + NADP(+) = (6R)-5,10-methenyltetrahydrofolate + NADPH</text>
        <dbReference type="Rhea" id="RHEA:22812"/>
        <dbReference type="ChEBI" id="CHEBI:15636"/>
        <dbReference type="ChEBI" id="CHEBI:57455"/>
        <dbReference type="ChEBI" id="CHEBI:57783"/>
        <dbReference type="ChEBI" id="CHEBI:58349"/>
        <dbReference type="EC" id="1.5.1.5"/>
    </reaction>
</comment>
<comment type="catalytic activity">
    <reaction evidence="12">
        <text>(6R)-5,10-methenyltetrahydrofolate + H2O = (6R)-10-formyltetrahydrofolate + H(+)</text>
        <dbReference type="Rhea" id="RHEA:23700"/>
        <dbReference type="ChEBI" id="CHEBI:15377"/>
        <dbReference type="ChEBI" id="CHEBI:15378"/>
        <dbReference type="ChEBI" id="CHEBI:57455"/>
        <dbReference type="ChEBI" id="CHEBI:195366"/>
        <dbReference type="EC" id="3.5.4.9"/>
    </reaction>
</comment>
<evidence type="ECO:0000259" key="14">
    <source>
        <dbReference type="Pfam" id="PF02882"/>
    </source>
</evidence>
<dbReference type="Pfam" id="PF00763">
    <property type="entry name" value="THF_DHG_CYH"/>
    <property type="match status" value="1"/>
</dbReference>
<keyword evidence="16" id="KW-1185">Reference proteome</keyword>
<dbReference type="GO" id="GO:0000105">
    <property type="term" value="P:L-histidine biosynthetic process"/>
    <property type="evidence" value="ECO:0007669"/>
    <property type="project" value="UniProtKB-KW"/>
</dbReference>
<keyword evidence="8 12" id="KW-0560">Oxidoreductase</keyword>
<dbReference type="Pfam" id="PF02882">
    <property type="entry name" value="THF_DHG_CYH_C"/>
    <property type="match status" value="1"/>
</dbReference>
<evidence type="ECO:0000256" key="12">
    <source>
        <dbReference type="HAMAP-Rule" id="MF_01576"/>
    </source>
</evidence>
<dbReference type="GeneID" id="61250342"/>
<dbReference type="GO" id="GO:0035999">
    <property type="term" value="P:tetrahydrofolate interconversion"/>
    <property type="evidence" value="ECO:0007669"/>
    <property type="project" value="UniProtKB-UniRule"/>
</dbReference>
<dbReference type="GO" id="GO:0006164">
    <property type="term" value="P:purine nucleotide biosynthetic process"/>
    <property type="evidence" value="ECO:0007669"/>
    <property type="project" value="UniProtKB-KW"/>
</dbReference>
<evidence type="ECO:0000256" key="10">
    <source>
        <dbReference type="ARBA" id="ARBA00023167"/>
    </source>
</evidence>
<gene>
    <name evidence="12" type="primary">folD</name>
    <name evidence="15" type="ORF">IV52_GL000462</name>
</gene>
<feature type="domain" description="Tetrahydrofolate dehydrogenase/cyclohydrolase catalytic" evidence="13">
    <location>
        <begin position="5"/>
        <end position="119"/>
    </location>
</feature>
<comment type="function">
    <text evidence="12">Catalyzes the oxidation of 5,10-methylenetetrahydrofolate to 5,10-methenyltetrahydrofolate and then the hydrolysis of 5,10-methenyltetrahydrofolate to 10-formyltetrahydrofolate.</text>
</comment>
<dbReference type="PROSITE" id="PS00767">
    <property type="entry name" value="THF_DHG_CYH_2"/>
    <property type="match status" value="1"/>
</dbReference>
<evidence type="ECO:0000256" key="5">
    <source>
        <dbReference type="ARBA" id="ARBA00022755"/>
    </source>
</evidence>
<proteinExistence type="inferred from homology"/>
<evidence type="ECO:0000259" key="13">
    <source>
        <dbReference type="Pfam" id="PF00763"/>
    </source>
</evidence>
<keyword evidence="4 12" id="KW-0028">Amino-acid biosynthesis</keyword>
<accession>A0A0R2JPN2</accession>
<dbReference type="InterPro" id="IPR036291">
    <property type="entry name" value="NAD(P)-bd_dom_sf"/>
</dbReference>
<evidence type="ECO:0000256" key="11">
    <source>
        <dbReference type="ARBA" id="ARBA00023268"/>
    </source>
</evidence>
<dbReference type="GO" id="GO:0004488">
    <property type="term" value="F:methylenetetrahydrofolate dehydrogenase (NADP+) activity"/>
    <property type="evidence" value="ECO:0007669"/>
    <property type="project" value="UniProtKB-UniRule"/>
</dbReference>
<dbReference type="GO" id="GO:0004477">
    <property type="term" value="F:methenyltetrahydrofolate cyclohydrolase activity"/>
    <property type="evidence" value="ECO:0007669"/>
    <property type="project" value="UniProtKB-UniRule"/>
</dbReference>
<evidence type="ECO:0000256" key="3">
    <source>
        <dbReference type="ARBA" id="ARBA00022563"/>
    </source>
</evidence>
<dbReference type="CDD" id="cd01080">
    <property type="entry name" value="NAD_bind_m-THF_DH_Cyclohyd"/>
    <property type="match status" value="1"/>
</dbReference>
<dbReference type="Gene3D" id="3.40.50.10860">
    <property type="entry name" value="Leucine Dehydrogenase, chain A, domain 1"/>
    <property type="match status" value="1"/>
</dbReference>
<comment type="caution">
    <text evidence="12">Lacks conserved residue(s) required for the propagation of feature annotation.</text>
</comment>
<evidence type="ECO:0000256" key="2">
    <source>
        <dbReference type="ARBA" id="ARBA00011738"/>
    </source>
</evidence>
<dbReference type="InterPro" id="IPR020867">
    <property type="entry name" value="THF_DH/CycHdrlase_CS"/>
</dbReference>
<comment type="pathway">
    <text evidence="1 12">One-carbon metabolism; tetrahydrofolate interconversion.</text>
</comment>
<feature type="domain" description="Tetrahydrofolate dehydrogenase/cyclohydrolase NAD(P)-binding" evidence="14">
    <location>
        <begin position="140"/>
        <end position="280"/>
    </location>
</feature>
<keyword evidence="6 12" id="KW-0378">Hydrolase</keyword>
<evidence type="ECO:0000256" key="9">
    <source>
        <dbReference type="ARBA" id="ARBA00023102"/>
    </source>
</evidence>
<dbReference type="Proteomes" id="UP000051565">
    <property type="component" value="Unassembled WGS sequence"/>
</dbReference>
<keyword evidence="5 12" id="KW-0658">Purine biosynthesis</keyword>
<dbReference type="GO" id="GO:0009086">
    <property type="term" value="P:methionine biosynthetic process"/>
    <property type="evidence" value="ECO:0007669"/>
    <property type="project" value="UniProtKB-KW"/>
</dbReference>
<dbReference type="EMBL" id="JQBT01000032">
    <property type="protein sequence ID" value="KRN79057.1"/>
    <property type="molecule type" value="Genomic_DNA"/>
</dbReference>
<comment type="caution">
    <text evidence="15">The sequence shown here is derived from an EMBL/GenBank/DDBJ whole genome shotgun (WGS) entry which is preliminary data.</text>
</comment>
<name>A0A0R2JPN2_9LACO</name>
<organism evidence="15 16">
    <name type="scientific">Fructilactobacillus lindneri DSM 20690 = JCM 11027</name>
    <dbReference type="NCBI Taxonomy" id="1122148"/>
    <lineage>
        <taxon>Bacteria</taxon>
        <taxon>Bacillati</taxon>
        <taxon>Bacillota</taxon>
        <taxon>Bacilli</taxon>
        <taxon>Lactobacillales</taxon>
        <taxon>Lactobacillaceae</taxon>
        <taxon>Fructilactobacillus</taxon>
    </lineage>
</organism>
<feature type="binding site" evidence="12">
    <location>
        <begin position="166"/>
        <end position="168"/>
    </location>
    <ligand>
        <name>NADP(+)</name>
        <dbReference type="ChEBI" id="CHEBI:58349"/>
    </ligand>
</feature>
<comment type="similarity">
    <text evidence="12">Belongs to the tetrahydrofolate dehydrogenase/cyclohydrolase family.</text>
</comment>
<dbReference type="STRING" id="53444.AYR59_05755"/>
<dbReference type="HAMAP" id="MF_01576">
    <property type="entry name" value="THF_DHG_CYH"/>
    <property type="match status" value="1"/>
</dbReference>
<reference evidence="15 16" key="1">
    <citation type="journal article" date="2015" name="Genome Announc.">
        <title>Expanding the biotechnology potential of lactobacilli through comparative genomics of 213 strains and associated genera.</title>
        <authorList>
            <person name="Sun Z."/>
            <person name="Harris H.M."/>
            <person name="McCann A."/>
            <person name="Guo C."/>
            <person name="Argimon S."/>
            <person name="Zhang W."/>
            <person name="Yang X."/>
            <person name="Jeffery I.B."/>
            <person name="Cooney J.C."/>
            <person name="Kagawa T.F."/>
            <person name="Liu W."/>
            <person name="Song Y."/>
            <person name="Salvetti E."/>
            <person name="Wrobel A."/>
            <person name="Rasinkangas P."/>
            <person name="Parkhill J."/>
            <person name="Rea M.C."/>
            <person name="O'Sullivan O."/>
            <person name="Ritari J."/>
            <person name="Douillard F.P."/>
            <person name="Paul Ross R."/>
            <person name="Yang R."/>
            <person name="Briner A.E."/>
            <person name="Felis G.E."/>
            <person name="de Vos W.M."/>
            <person name="Barrangou R."/>
            <person name="Klaenhammer T.R."/>
            <person name="Caufield P.W."/>
            <person name="Cui Y."/>
            <person name="Zhang H."/>
            <person name="O'Toole P.W."/>
        </authorList>
    </citation>
    <scope>NUCLEOTIDE SEQUENCE [LARGE SCALE GENOMIC DNA]</scope>
    <source>
        <strain evidence="15 16">DSM 20690</strain>
    </source>
</reference>
<evidence type="ECO:0000256" key="4">
    <source>
        <dbReference type="ARBA" id="ARBA00022605"/>
    </source>
</evidence>
<dbReference type="PROSITE" id="PS00766">
    <property type="entry name" value="THF_DHG_CYH_1"/>
    <property type="match status" value="1"/>
</dbReference>
<comment type="subunit">
    <text evidence="2 12">Homodimer.</text>
</comment>
<dbReference type="PANTHER" id="PTHR48099">
    <property type="entry name" value="C-1-TETRAHYDROFOLATE SYNTHASE, CYTOPLASMIC-RELATED"/>
    <property type="match status" value="1"/>
</dbReference>
<evidence type="ECO:0000256" key="7">
    <source>
        <dbReference type="ARBA" id="ARBA00022857"/>
    </source>
</evidence>
<dbReference type="InterPro" id="IPR046346">
    <property type="entry name" value="Aminoacid_DH-like_N_sf"/>
</dbReference>
<dbReference type="OrthoDB" id="9803580at2"/>
<sequence>MVEIIDGKKEAKHLNEITKQHIEKLAKSGIVPGIAVIIVGHDQASERYVRMKDKKARSLGIYSIMKHFENDISETDLIKSINELNHDPKINGILVQLPLPSHINEQNIIQSIDPKKDVDGFHPLNIGKLFLNLNEQFPVACTPKGIMTLLAAYQVNLNGANVVVIGRSPIVGKPLLALLLNANASVTCLHSHSENITLHTKKADLVISAVGNANTLNDNHFKPGAYVIDAGQNLDINGKLVGDVSYDQNSKNIGFITPVPGGVGPMTIATLMQQTVEMCEWSHVE</sequence>
<evidence type="ECO:0000313" key="15">
    <source>
        <dbReference type="EMBL" id="KRN79057.1"/>
    </source>
</evidence>
<dbReference type="InterPro" id="IPR020630">
    <property type="entry name" value="THF_DH/CycHdrlase_cat_dom"/>
</dbReference>
<dbReference type="RefSeq" id="WP_054646220.1">
    <property type="nucleotide sequence ID" value="NZ_FUXS01000001.1"/>
</dbReference>
<evidence type="ECO:0000256" key="6">
    <source>
        <dbReference type="ARBA" id="ARBA00022801"/>
    </source>
</evidence>
<evidence type="ECO:0000256" key="1">
    <source>
        <dbReference type="ARBA" id="ARBA00004777"/>
    </source>
</evidence>
<dbReference type="PRINTS" id="PR00085">
    <property type="entry name" value="THFDHDRGNASE"/>
</dbReference>
<dbReference type="UniPathway" id="UPA00193"/>
<keyword evidence="3 12" id="KW-0554">One-carbon metabolism</keyword>
<keyword evidence="9 12" id="KW-0368">Histidine biosynthesis</keyword>
<dbReference type="InterPro" id="IPR000672">
    <property type="entry name" value="THF_DH/CycHdrlase"/>
</dbReference>
<dbReference type="Gene3D" id="3.40.50.720">
    <property type="entry name" value="NAD(P)-binding Rossmann-like Domain"/>
    <property type="match status" value="1"/>
</dbReference>
<keyword evidence="11 12" id="KW-0511">Multifunctional enzyme</keyword>
<dbReference type="AlphaFoldDB" id="A0A0R2JPN2"/>
<dbReference type="GO" id="GO:0005829">
    <property type="term" value="C:cytosol"/>
    <property type="evidence" value="ECO:0007669"/>
    <property type="project" value="TreeGrafter"/>
</dbReference>
<dbReference type="SUPFAM" id="SSF53223">
    <property type="entry name" value="Aminoacid dehydrogenase-like, N-terminal domain"/>
    <property type="match status" value="1"/>
</dbReference>
<protein>
    <recommendedName>
        <fullName evidence="12">Bifunctional protein FolD</fullName>
    </recommendedName>
    <domain>
        <recommendedName>
            <fullName evidence="12">Methylenetetrahydrofolate dehydrogenase</fullName>
            <ecNumber evidence="12">1.5.1.5</ecNumber>
        </recommendedName>
    </domain>
    <domain>
        <recommendedName>
            <fullName evidence="12">Methenyltetrahydrofolate cyclohydrolase</fullName>
            <ecNumber evidence="12">3.5.4.9</ecNumber>
        </recommendedName>
    </domain>
</protein>
<keyword evidence="7 12" id="KW-0521">NADP</keyword>
<keyword evidence="10 12" id="KW-0486">Methionine biosynthesis</keyword>
<evidence type="ECO:0000313" key="16">
    <source>
        <dbReference type="Proteomes" id="UP000051565"/>
    </source>
</evidence>
<dbReference type="EC" id="1.5.1.5" evidence="12"/>
<dbReference type="PANTHER" id="PTHR48099:SF5">
    <property type="entry name" value="C-1-TETRAHYDROFOLATE SYNTHASE, CYTOPLASMIC"/>
    <property type="match status" value="1"/>
</dbReference>
<dbReference type="InterPro" id="IPR020631">
    <property type="entry name" value="THF_DH/CycHdrlase_NAD-bd_dom"/>
</dbReference>
<dbReference type="SUPFAM" id="SSF51735">
    <property type="entry name" value="NAD(P)-binding Rossmann-fold domains"/>
    <property type="match status" value="1"/>
</dbReference>
<evidence type="ECO:0000256" key="8">
    <source>
        <dbReference type="ARBA" id="ARBA00023002"/>
    </source>
</evidence>
<dbReference type="FunFam" id="3.40.50.10860:FF:000005">
    <property type="entry name" value="C-1-tetrahydrofolate synthase, cytoplasmic, putative"/>
    <property type="match status" value="1"/>
</dbReference>
<dbReference type="EC" id="3.5.4.9" evidence="12"/>